<dbReference type="Proteomes" id="UP000092462">
    <property type="component" value="Unassembled WGS sequence"/>
</dbReference>
<dbReference type="PANTHER" id="PTHR24373">
    <property type="entry name" value="SLIT RELATED LEUCINE-RICH REPEAT NEURONAL PROTEIN"/>
    <property type="match status" value="1"/>
</dbReference>
<evidence type="ECO:0000256" key="11">
    <source>
        <dbReference type="ARBA" id="ARBA00023128"/>
    </source>
</evidence>
<dbReference type="Pfam" id="PF13855">
    <property type="entry name" value="LRR_8"/>
    <property type="match status" value="2"/>
</dbReference>
<evidence type="ECO:0000256" key="4">
    <source>
        <dbReference type="ARBA" id="ARBA00022614"/>
    </source>
</evidence>
<dbReference type="PANTHER" id="PTHR24373:SF387">
    <property type="entry name" value="LEUCINE-RICH REPEATS AND IMMUNOGLOBULIN-LIKE DOMAINS PROTEIN SMA-10"/>
    <property type="match status" value="1"/>
</dbReference>
<evidence type="ECO:0000256" key="8">
    <source>
        <dbReference type="ARBA" id="ARBA00022833"/>
    </source>
</evidence>
<dbReference type="FunFam" id="1.10.287.810:FF:000001">
    <property type="entry name" value="mitochondrial import inner membrane translocase subunit TIM13"/>
    <property type="match status" value="1"/>
</dbReference>
<reference evidence="14" key="1">
    <citation type="submission" date="2022-08" db="UniProtKB">
        <authorList>
            <consortium name="EnsemblMetazoa"/>
        </authorList>
    </citation>
    <scope>IDENTIFICATION</scope>
    <source>
        <strain evidence="14">Israel</strain>
    </source>
</reference>
<dbReference type="EnsemblMetazoa" id="PPAI000968-RA">
    <property type="protein sequence ID" value="PPAI000968-PA"/>
    <property type="gene ID" value="PPAI000968"/>
</dbReference>
<evidence type="ECO:0000313" key="15">
    <source>
        <dbReference type="Proteomes" id="UP000092462"/>
    </source>
</evidence>
<keyword evidence="10" id="KW-0811">Translocation</keyword>
<dbReference type="InterPro" id="IPR050328">
    <property type="entry name" value="Dev_Immune_Receptor"/>
</dbReference>
<keyword evidence="8" id="KW-0862">Zinc</keyword>
<dbReference type="VEuPathDB" id="VectorBase:PPAPM1_001490"/>
<evidence type="ECO:0000313" key="14">
    <source>
        <dbReference type="EnsemblMetazoa" id="PPAI000968-PA"/>
    </source>
</evidence>
<evidence type="ECO:0000256" key="2">
    <source>
        <dbReference type="ARBA" id="ARBA00006720"/>
    </source>
</evidence>
<dbReference type="InterPro" id="IPR000483">
    <property type="entry name" value="Cys-rich_flank_reg_C"/>
</dbReference>
<dbReference type="Pfam" id="PF02953">
    <property type="entry name" value="zf-Tim10_DDP"/>
    <property type="match status" value="1"/>
</dbReference>
<dbReference type="GO" id="GO:0031012">
    <property type="term" value="C:extracellular matrix"/>
    <property type="evidence" value="ECO:0007669"/>
    <property type="project" value="TreeGrafter"/>
</dbReference>
<keyword evidence="5" id="KW-0479">Metal-binding</keyword>
<keyword evidence="11" id="KW-0496">Mitochondrion</keyword>
<dbReference type="VEuPathDB" id="VectorBase:PPAPM1_001469"/>
<evidence type="ECO:0000256" key="5">
    <source>
        <dbReference type="ARBA" id="ARBA00022723"/>
    </source>
</evidence>
<dbReference type="SUPFAM" id="SSF52058">
    <property type="entry name" value="L domain-like"/>
    <property type="match status" value="1"/>
</dbReference>
<dbReference type="InterPro" id="IPR001611">
    <property type="entry name" value="Leu-rich_rpt"/>
</dbReference>
<dbReference type="Gene3D" id="3.80.10.10">
    <property type="entry name" value="Ribonuclease Inhibitor"/>
    <property type="match status" value="3"/>
</dbReference>
<evidence type="ECO:0000256" key="6">
    <source>
        <dbReference type="ARBA" id="ARBA00022729"/>
    </source>
</evidence>
<keyword evidence="13" id="KW-0143">Chaperone</keyword>
<dbReference type="SMART" id="SM00082">
    <property type="entry name" value="LRRCT"/>
    <property type="match status" value="1"/>
</dbReference>
<accession>A0A1B0D0U6</accession>
<evidence type="ECO:0000256" key="1">
    <source>
        <dbReference type="ARBA" id="ARBA00004173"/>
    </source>
</evidence>
<keyword evidence="15" id="KW-1185">Reference proteome</keyword>
<keyword evidence="7" id="KW-0677">Repeat</keyword>
<dbReference type="EMBL" id="AJVK01021673">
    <property type="status" value="NOT_ANNOTATED_CDS"/>
    <property type="molecule type" value="Genomic_DNA"/>
</dbReference>
<keyword evidence="9" id="KW-0653">Protein transport</keyword>
<keyword evidence="3" id="KW-0813">Transport</keyword>
<evidence type="ECO:0000256" key="3">
    <source>
        <dbReference type="ARBA" id="ARBA00022448"/>
    </source>
</evidence>
<evidence type="ECO:0000256" key="13">
    <source>
        <dbReference type="ARBA" id="ARBA00023186"/>
    </source>
</evidence>
<dbReference type="GO" id="GO:0015031">
    <property type="term" value="P:protein transport"/>
    <property type="evidence" value="ECO:0007669"/>
    <property type="project" value="UniProtKB-KW"/>
</dbReference>
<dbReference type="GO" id="GO:0005615">
    <property type="term" value="C:extracellular space"/>
    <property type="evidence" value="ECO:0007669"/>
    <property type="project" value="TreeGrafter"/>
</dbReference>
<dbReference type="SMART" id="SM00369">
    <property type="entry name" value="LRR_TYP"/>
    <property type="match status" value="6"/>
</dbReference>
<comment type="similarity">
    <text evidence="2">Belongs to the small Tim family.</text>
</comment>
<dbReference type="InterPro" id="IPR035427">
    <property type="entry name" value="Tim10-like_dom_sf"/>
</dbReference>
<organism evidence="14 15">
    <name type="scientific">Phlebotomus papatasi</name>
    <name type="common">Sandfly</name>
    <dbReference type="NCBI Taxonomy" id="29031"/>
    <lineage>
        <taxon>Eukaryota</taxon>
        <taxon>Metazoa</taxon>
        <taxon>Ecdysozoa</taxon>
        <taxon>Arthropoda</taxon>
        <taxon>Hexapoda</taxon>
        <taxon>Insecta</taxon>
        <taxon>Pterygota</taxon>
        <taxon>Neoptera</taxon>
        <taxon>Endopterygota</taxon>
        <taxon>Diptera</taxon>
        <taxon>Nematocera</taxon>
        <taxon>Psychodoidea</taxon>
        <taxon>Psychodidae</taxon>
        <taxon>Phlebotomus</taxon>
        <taxon>Phlebotomus</taxon>
    </lineage>
</organism>
<sequence length="562" mass="64543">MEDDDTPFEPGKEICSRCHCAMHEQPKSSHYLVDCSSKDMHNVPTEWPMDEGSSDIILVASFSGNQINTLHRLPQTDNFLFFSCRHCELKLIEVDAFLDVPKILRLDLSWNQLTGETLRSDTFRGRFNTKYYEPIALEELNLSHNRIRSLERKIFEHLPRLKTLSLAHNPLHLDFSYMGLSTIPDEIFQKKPKLRELLLQGNNFQSVPESLSLLGKSLKSLYVGVNPIEELTEQSFLGLTNLVHLNISFMPKLLEVKEHTFSQLKHLEMLISSDNPRMAKFDVESLRWLKSLRELHLSNCSLETLNIAAKVDDENEEVDFPKLRLLKLEHNPWHCDCRLLRTLLELEHHGRKGFYSDDRARCTTPYDLSGILLSDLFQEPLCTMQEMKRTPRIPIYEPAPFLRPKSILLSVFSVIAVVIIGLAVGCAIVCIKKKLKQSDFGFTTPVRYTTVRESFSTTTSPRSFVCGVFLQKSLKMDPSSLSSAQKDELMDTVKQQVAVAHAQELLGKMTEKCFRKCINKPGTSLDSSEQKCIAMCMDRYMDSWNLISRTYAARLQRERSNM</sequence>
<evidence type="ECO:0000256" key="9">
    <source>
        <dbReference type="ARBA" id="ARBA00022927"/>
    </source>
</evidence>
<dbReference type="EMBL" id="AJVK01021674">
    <property type="status" value="NOT_ANNOTATED_CDS"/>
    <property type="molecule type" value="Genomic_DNA"/>
</dbReference>
<keyword evidence="6" id="KW-0732">Signal</keyword>
<evidence type="ECO:0000256" key="7">
    <source>
        <dbReference type="ARBA" id="ARBA00022737"/>
    </source>
</evidence>
<dbReference type="PROSITE" id="PS51450">
    <property type="entry name" value="LRR"/>
    <property type="match status" value="2"/>
</dbReference>
<dbReference type="InterPro" id="IPR032675">
    <property type="entry name" value="LRR_dom_sf"/>
</dbReference>
<dbReference type="GO" id="GO:0046872">
    <property type="term" value="F:metal ion binding"/>
    <property type="evidence" value="ECO:0007669"/>
    <property type="project" value="UniProtKB-KW"/>
</dbReference>
<protein>
    <submittedName>
        <fullName evidence="14">Uncharacterized protein</fullName>
    </submittedName>
</protein>
<dbReference type="Gene3D" id="1.10.287.810">
    <property type="entry name" value="Mitochondrial import inner membrane translocase subunit tim13 like domains"/>
    <property type="match status" value="1"/>
</dbReference>
<evidence type="ECO:0000256" key="10">
    <source>
        <dbReference type="ARBA" id="ARBA00023010"/>
    </source>
</evidence>
<dbReference type="GO" id="GO:0045039">
    <property type="term" value="P:protein insertion into mitochondrial inner membrane"/>
    <property type="evidence" value="ECO:0007669"/>
    <property type="project" value="UniProtKB-ARBA"/>
</dbReference>
<name>A0A1B0D0U6_PHLPP</name>
<evidence type="ECO:0000256" key="12">
    <source>
        <dbReference type="ARBA" id="ARBA00023157"/>
    </source>
</evidence>
<proteinExistence type="inferred from homology"/>
<dbReference type="SUPFAM" id="SSF144122">
    <property type="entry name" value="Tim10-like"/>
    <property type="match status" value="1"/>
</dbReference>
<comment type="subcellular location">
    <subcellularLocation>
        <location evidence="1">Mitochondrion</location>
    </subcellularLocation>
</comment>
<dbReference type="InterPro" id="IPR004217">
    <property type="entry name" value="Tim10-like"/>
</dbReference>
<dbReference type="VEuPathDB" id="VectorBase:PPAI000968"/>
<keyword evidence="12" id="KW-1015">Disulfide bond</keyword>
<dbReference type="AlphaFoldDB" id="A0A1B0D0U6"/>
<keyword evidence="4" id="KW-0433">Leucine-rich repeat</keyword>
<dbReference type="InterPro" id="IPR003591">
    <property type="entry name" value="Leu-rich_rpt_typical-subtyp"/>
</dbReference>
<dbReference type="GO" id="GO:0042719">
    <property type="term" value="C:mitochondrial intermembrane space chaperone complex"/>
    <property type="evidence" value="ECO:0007669"/>
    <property type="project" value="UniProtKB-ARBA"/>
</dbReference>